<keyword evidence="2" id="KW-0472">Membrane</keyword>
<keyword evidence="2" id="KW-1133">Transmembrane helix</keyword>
<feature type="region of interest" description="Disordered" evidence="1">
    <location>
        <begin position="83"/>
        <end position="133"/>
    </location>
</feature>
<evidence type="ECO:0000256" key="1">
    <source>
        <dbReference type="SAM" id="MobiDB-lite"/>
    </source>
</evidence>
<feature type="region of interest" description="Disordered" evidence="1">
    <location>
        <begin position="170"/>
        <end position="191"/>
    </location>
</feature>
<feature type="transmembrane region" description="Helical" evidence="2">
    <location>
        <begin position="245"/>
        <end position="269"/>
    </location>
</feature>
<dbReference type="EMBL" id="JATAAI010000034">
    <property type="protein sequence ID" value="KAK1735347.1"/>
    <property type="molecule type" value="Genomic_DNA"/>
</dbReference>
<dbReference type="AlphaFoldDB" id="A0AAD8XX97"/>
<keyword evidence="4" id="KW-1185">Reference proteome</keyword>
<proteinExistence type="predicted"/>
<name>A0AAD8XX97_9STRA</name>
<gene>
    <name evidence="3" type="ORF">QTG54_013961</name>
</gene>
<keyword evidence="2" id="KW-0812">Transmembrane</keyword>
<feature type="region of interest" description="Disordered" evidence="1">
    <location>
        <begin position="1"/>
        <end position="42"/>
    </location>
</feature>
<accession>A0AAD8XX97</accession>
<sequence>MLGRVLTEEEERQRLQADVAAPAEADSSHAVEQQHDVGVAAAAAPTQDAPYLGSSPGYGSVTSFGRYAAEGEEHHQADYEEYTDYDGSENDDASFESYNDASSGDEDSYLLHPNNNNRRRKRKGSRRDLQNQSSSYRWMKSFKKATRKLARKIRAVAVIIADVDNVWDSPENSTTTSNNSSNRSRRANGGNNTRSSMVYDVITGGTSTIRNRTAAIFWFVVLSISYASERSTFKIMVDRVGPFRLFSAEIILGLHVLFSSLAMVFWNIFWNKDKKEFGSSYGSGFGLGLPLADVGLMAILDTVYLLVGVISGAHVPPVLTVILVQAVIPLTACFTQCVHPDGYCYGYCNPNESNESTYEYSVNDASDYYPTMTPPQHLILAPTTLAAPTRTFG</sequence>
<evidence type="ECO:0000313" key="4">
    <source>
        <dbReference type="Proteomes" id="UP001224775"/>
    </source>
</evidence>
<feature type="compositionally biased region" description="Basic and acidic residues" evidence="1">
    <location>
        <begin position="26"/>
        <end position="35"/>
    </location>
</feature>
<comment type="caution">
    <text evidence="3">The sequence shown here is derived from an EMBL/GenBank/DDBJ whole genome shotgun (WGS) entry which is preliminary data.</text>
</comment>
<organism evidence="3 4">
    <name type="scientific">Skeletonema marinoi</name>
    <dbReference type="NCBI Taxonomy" id="267567"/>
    <lineage>
        <taxon>Eukaryota</taxon>
        <taxon>Sar</taxon>
        <taxon>Stramenopiles</taxon>
        <taxon>Ochrophyta</taxon>
        <taxon>Bacillariophyta</taxon>
        <taxon>Coscinodiscophyceae</taxon>
        <taxon>Thalassiosirophycidae</taxon>
        <taxon>Thalassiosirales</taxon>
        <taxon>Skeletonemataceae</taxon>
        <taxon>Skeletonema</taxon>
        <taxon>Skeletonema marinoi-dohrnii complex</taxon>
    </lineage>
</organism>
<evidence type="ECO:0000256" key="2">
    <source>
        <dbReference type="SAM" id="Phobius"/>
    </source>
</evidence>
<reference evidence="3" key="1">
    <citation type="submission" date="2023-06" db="EMBL/GenBank/DDBJ databases">
        <title>Survivors Of The Sea: Transcriptome response of Skeletonema marinoi to long-term dormancy.</title>
        <authorList>
            <person name="Pinder M.I.M."/>
            <person name="Kourtchenko O."/>
            <person name="Robertson E.K."/>
            <person name="Larsson T."/>
            <person name="Maumus F."/>
            <person name="Osuna-Cruz C.M."/>
            <person name="Vancaester E."/>
            <person name="Stenow R."/>
            <person name="Vandepoele K."/>
            <person name="Ploug H."/>
            <person name="Bruchert V."/>
            <person name="Godhe A."/>
            <person name="Topel M."/>
        </authorList>
    </citation>
    <scope>NUCLEOTIDE SEQUENCE</scope>
    <source>
        <strain evidence="3">R05AC</strain>
    </source>
</reference>
<evidence type="ECO:0000313" key="3">
    <source>
        <dbReference type="EMBL" id="KAK1735347.1"/>
    </source>
</evidence>
<protein>
    <submittedName>
        <fullName evidence="3">Uncharacterized protein</fullName>
    </submittedName>
</protein>
<feature type="compositionally biased region" description="Acidic residues" evidence="1">
    <location>
        <begin position="83"/>
        <end position="94"/>
    </location>
</feature>
<dbReference type="Proteomes" id="UP001224775">
    <property type="component" value="Unassembled WGS sequence"/>
</dbReference>